<proteinExistence type="predicted"/>
<evidence type="ECO:0000313" key="3">
    <source>
        <dbReference type="Proteomes" id="UP001059836"/>
    </source>
</evidence>
<name>A0ABX6ILW0_9ACTN</name>
<sequence>MTAAAVRRVRTPAGAKRYKQPIGSIIIARPGKKALSLSAMGDSDLTELMGDAAAQDKNPDVYEAAFTEWARRQPDREEPGPDIDDRVGPPEDLDSVQLDLVRAELDTATADLKARIDSGGPDVDAAIARVEVAEGLLRHEQKMAAARAGTNDGARPETATSTAGDAPAVEATPERAQAWNTVRETETKAEQDGTGFEEALGRSPEETAAAIAERDAVRDGYTSAADKARDEQDVSADPAPAGPPASEDQIKTIRELRDMYTAETSPQAAEEGVRVKRMMIANMAAELALSDAVDRGEHPIQQEKLGVEMTPEKKREFRHAQNAAKAEWVQRINESEAERDAARSAILDSPLVEEMSAEQAEEMHRILAPGIPRPEGREWETTAEAAQRARRWEPPHDPESYAIKAQKASTGLPAMSDNDIIRKAESLAARKRFGQDVQQEIAALKSEAARRNPGLDMAVGGILAVDVRQAREQGVRSSRQRTRWRRR</sequence>
<feature type="region of interest" description="Disordered" evidence="1">
    <location>
        <begin position="143"/>
        <end position="249"/>
    </location>
</feature>
<dbReference type="Proteomes" id="UP001059836">
    <property type="component" value="Chromosome"/>
</dbReference>
<keyword evidence="3" id="KW-1185">Reference proteome</keyword>
<gene>
    <name evidence="2" type="ORF">GII31_20410</name>
</gene>
<accession>A0ABX6ILW0</accession>
<feature type="compositionally biased region" description="Basic and acidic residues" evidence="1">
    <location>
        <begin position="69"/>
        <end position="89"/>
    </location>
</feature>
<protein>
    <submittedName>
        <fullName evidence="2">Uncharacterized protein</fullName>
    </submittedName>
</protein>
<evidence type="ECO:0000256" key="1">
    <source>
        <dbReference type="SAM" id="MobiDB-lite"/>
    </source>
</evidence>
<feature type="region of interest" description="Disordered" evidence="1">
    <location>
        <begin position="67"/>
        <end position="93"/>
    </location>
</feature>
<organism evidence="2 3">
    <name type="scientific">Gordonia pseudamarae</name>
    <dbReference type="NCBI Taxonomy" id="2831662"/>
    <lineage>
        <taxon>Bacteria</taxon>
        <taxon>Bacillati</taxon>
        <taxon>Actinomycetota</taxon>
        <taxon>Actinomycetes</taxon>
        <taxon>Mycobacteriales</taxon>
        <taxon>Gordoniaceae</taxon>
        <taxon>Gordonia</taxon>
    </lineage>
</organism>
<dbReference type="EMBL" id="CP045809">
    <property type="protein sequence ID" value="QHN36908.1"/>
    <property type="molecule type" value="Genomic_DNA"/>
</dbReference>
<evidence type="ECO:0000313" key="2">
    <source>
        <dbReference type="EMBL" id="QHN36908.1"/>
    </source>
</evidence>
<dbReference type="RefSeq" id="WP_260840161.1">
    <property type="nucleotide sequence ID" value="NZ_CP045809.1"/>
</dbReference>
<reference evidence="2" key="1">
    <citation type="journal article" date="2021" name="Nat. Microbiol.">
        <title>Cocultivation of an ultrasmall environmental parasitic bacterium with lytic ability against bacteria associated with wastewater foams.</title>
        <authorList>
            <person name="Batinovic S."/>
            <person name="Rose J.J.A."/>
            <person name="Ratcliffe J."/>
            <person name="Seviour R.J."/>
            <person name="Petrovski S."/>
        </authorList>
    </citation>
    <scope>NUCLEOTIDE SEQUENCE</scope>
    <source>
        <strain evidence="2">CON9</strain>
    </source>
</reference>